<dbReference type="InterPro" id="IPR041092">
    <property type="entry name" value="PBECR1"/>
</dbReference>
<reference evidence="4" key="1">
    <citation type="journal article" date="2019" name="Int. J. Syst. Evol. Microbiol.">
        <title>The Global Catalogue of Microorganisms (GCM) 10K type strain sequencing project: providing services to taxonomists for standard genome sequencing and annotation.</title>
        <authorList>
            <consortium name="The Broad Institute Genomics Platform"/>
            <consortium name="The Broad Institute Genome Sequencing Center for Infectious Disease"/>
            <person name="Wu L."/>
            <person name="Ma J."/>
        </authorList>
    </citation>
    <scope>NUCLEOTIDE SEQUENCE [LARGE SCALE GENOMIC DNA]</scope>
    <source>
        <strain evidence="4">CCUG 53816</strain>
    </source>
</reference>
<organism evidence="3 4">
    <name type="scientific">Helicobacter baculiformis</name>
    <dbReference type="NCBI Taxonomy" id="427351"/>
    <lineage>
        <taxon>Bacteria</taxon>
        <taxon>Pseudomonadati</taxon>
        <taxon>Campylobacterota</taxon>
        <taxon>Epsilonproteobacteria</taxon>
        <taxon>Campylobacterales</taxon>
        <taxon>Helicobacteraceae</taxon>
        <taxon>Helicobacter</taxon>
    </lineage>
</organism>
<gene>
    <name evidence="3" type="ORF">ACFOPX_03630</name>
</gene>
<evidence type="ECO:0000259" key="2">
    <source>
        <dbReference type="Pfam" id="PF18809"/>
    </source>
</evidence>
<keyword evidence="4" id="KW-1185">Reference proteome</keyword>
<sequence>IFAKHLEDFKGFEGSTPLQKLARGLEEIVSGGEVLENAGVYTIHLKNQNGSFRVGLSRGWNEQGNNHWVITAYKDGDGVKPPRTDSRPRYDPKGAEYGTDLTQRGKVNSTTSPLKGQEF</sequence>
<proteinExistence type="predicted"/>
<feature type="compositionally biased region" description="Polar residues" evidence="1">
    <location>
        <begin position="100"/>
        <end position="119"/>
    </location>
</feature>
<feature type="non-terminal residue" evidence="3">
    <location>
        <position position="1"/>
    </location>
</feature>
<accession>A0ABV7ZHI6</accession>
<dbReference type="RefSeq" id="WP_382262503.1">
    <property type="nucleotide sequence ID" value="NZ_JBHRZO010000017.1"/>
</dbReference>
<dbReference type="Pfam" id="PF18809">
    <property type="entry name" value="PBECR1"/>
    <property type="match status" value="1"/>
</dbReference>
<feature type="compositionally biased region" description="Basic and acidic residues" evidence="1">
    <location>
        <begin position="74"/>
        <end position="94"/>
    </location>
</feature>
<protein>
    <recommendedName>
        <fullName evidence="2">Phage-Barnase-EndoU-ColicinE5/D-RelE-like nuclease domain-containing protein</fullName>
    </recommendedName>
</protein>
<dbReference type="Proteomes" id="UP001595783">
    <property type="component" value="Unassembled WGS sequence"/>
</dbReference>
<feature type="domain" description="Phage-Barnase-EndoU-ColicinE5/D-RelE-like nuclease" evidence="2">
    <location>
        <begin position="1"/>
        <end position="75"/>
    </location>
</feature>
<evidence type="ECO:0000256" key="1">
    <source>
        <dbReference type="SAM" id="MobiDB-lite"/>
    </source>
</evidence>
<comment type="caution">
    <text evidence="3">The sequence shown here is derived from an EMBL/GenBank/DDBJ whole genome shotgun (WGS) entry which is preliminary data.</text>
</comment>
<evidence type="ECO:0000313" key="4">
    <source>
        <dbReference type="Proteomes" id="UP001595783"/>
    </source>
</evidence>
<dbReference type="EMBL" id="JBHRZO010000017">
    <property type="protein sequence ID" value="MFC3847625.1"/>
    <property type="molecule type" value="Genomic_DNA"/>
</dbReference>
<evidence type="ECO:0000313" key="3">
    <source>
        <dbReference type="EMBL" id="MFC3847625.1"/>
    </source>
</evidence>
<feature type="region of interest" description="Disordered" evidence="1">
    <location>
        <begin position="73"/>
        <end position="119"/>
    </location>
</feature>
<name>A0ABV7ZHI6_9HELI</name>